<dbReference type="AlphaFoldDB" id="U4TRS2"/>
<keyword evidence="2" id="KW-1185">Reference proteome</keyword>
<dbReference type="HOGENOM" id="CLU_1466455_0_0_9"/>
<organism evidence="1 2">
    <name type="scientific">Schleiferilactobacillus shenzhenensis LY-73</name>
    <dbReference type="NCBI Taxonomy" id="1231336"/>
    <lineage>
        <taxon>Bacteria</taxon>
        <taxon>Bacillati</taxon>
        <taxon>Bacillota</taxon>
        <taxon>Bacilli</taxon>
        <taxon>Lactobacillales</taxon>
        <taxon>Lactobacillaceae</taxon>
        <taxon>Schleiferilactobacillus</taxon>
    </lineage>
</organism>
<dbReference type="Proteomes" id="UP000030647">
    <property type="component" value="Unassembled WGS sequence"/>
</dbReference>
<reference evidence="2" key="1">
    <citation type="journal article" date="2013" name="Genome Announc.">
        <title>Whole-Genome Sequencing of Lactobacillus shenzhenensis Strain LY-73T.</title>
        <authorList>
            <person name="Lin Z."/>
            <person name="Liu Z."/>
            <person name="Yang R."/>
            <person name="Zou Y."/>
            <person name="Wan D."/>
            <person name="Chen J."/>
            <person name="Guo M."/>
            <person name="Zhao J."/>
            <person name="Fang C."/>
            <person name="Yang R."/>
            <person name="Liu F."/>
        </authorList>
    </citation>
    <scope>NUCLEOTIDE SEQUENCE [LARGE SCALE GENOMIC DNA]</scope>
    <source>
        <strain evidence="2">LY-73</strain>
    </source>
</reference>
<gene>
    <name evidence="1" type="ORF">L248_1247</name>
</gene>
<accession>U4TRS2</accession>
<proteinExistence type="predicted"/>
<evidence type="ECO:0000313" key="2">
    <source>
        <dbReference type="Proteomes" id="UP000030647"/>
    </source>
</evidence>
<dbReference type="EMBL" id="KI271583">
    <property type="protein sequence ID" value="ERL66155.1"/>
    <property type="molecule type" value="Genomic_DNA"/>
</dbReference>
<evidence type="ECO:0000313" key="1">
    <source>
        <dbReference type="EMBL" id="ERL66155.1"/>
    </source>
</evidence>
<dbReference type="eggNOG" id="ENOG5030AZI">
    <property type="taxonomic scope" value="Bacteria"/>
</dbReference>
<name>U4TRS2_9LACO</name>
<protein>
    <submittedName>
        <fullName evidence="1">Uncharacterized protein</fullName>
    </submittedName>
</protein>
<sequence length="184" mass="20410">MVQLTTLMTVLGSATYLKTKQHALTSSQILVPWHDDGDAVLYSATTRTLPQFPSALYYTETNQLGHFGPDDYFHFWYLHFKRTDDVLFRHALDDAFLTSLMDSVGAAGVWVGESDGEKRAWLIILAVQEPPIVGGHLRDAAPQTMLDFIDRSRHSVSGFFAHVYVTEEKANAAQQNAGPAAPKA</sequence>